<protein>
    <submittedName>
        <fullName evidence="1">Uncharacterized protein</fullName>
    </submittedName>
</protein>
<dbReference type="AlphaFoldDB" id="D2QT88"/>
<proteinExistence type="predicted"/>
<keyword evidence="2" id="KW-1185">Reference proteome</keyword>
<organism evidence="1 2">
    <name type="scientific">Spirosoma linguale (strain ATCC 33905 / DSM 74 / LMG 10896 / Claus 1)</name>
    <dbReference type="NCBI Taxonomy" id="504472"/>
    <lineage>
        <taxon>Bacteria</taxon>
        <taxon>Pseudomonadati</taxon>
        <taxon>Bacteroidota</taxon>
        <taxon>Cytophagia</taxon>
        <taxon>Cytophagales</taxon>
        <taxon>Cytophagaceae</taxon>
        <taxon>Spirosoma</taxon>
    </lineage>
</organism>
<evidence type="ECO:0000313" key="1">
    <source>
        <dbReference type="EMBL" id="ADB42020.1"/>
    </source>
</evidence>
<dbReference type="HOGENOM" id="CLU_3367397_0_0_10"/>
<reference evidence="1 2" key="1">
    <citation type="journal article" date="2010" name="Stand. Genomic Sci.">
        <title>Complete genome sequence of Spirosoma linguale type strain (1).</title>
        <authorList>
            <person name="Lail K."/>
            <person name="Sikorski J."/>
            <person name="Saunders E."/>
            <person name="Lapidus A."/>
            <person name="Glavina Del Rio T."/>
            <person name="Copeland A."/>
            <person name="Tice H."/>
            <person name="Cheng J.-F."/>
            <person name="Lucas S."/>
            <person name="Nolan M."/>
            <person name="Bruce D."/>
            <person name="Goodwin L."/>
            <person name="Pitluck S."/>
            <person name="Ivanova N."/>
            <person name="Mavromatis K."/>
            <person name="Ovchinnikova G."/>
            <person name="Pati A."/>
            <person name="Chen A."/>
            <person name="Palaniappan K."/>
            <person name="Land M."/>
            <person name="Hauser L."/>
            <person name="Chang Y.-J."/>
            <person name="Jeffries C.D."/>
            <person name="Chain P."/>
            <person name="Brettin T."/>
            <person name="Detter J.C."/>
            <person name="Schuetze A."/>
            <person name="Rohde M."/>
            <person name="Tindall B.J."/>
            <person name="Goeker M."/>
            <person name="Bristow J."/>
            <person name="Eisen J.A."/>
            <person name="Markowitz V."/>
            <person name="Hugenholtz P."/>
            <person name="Kyrpides N.C."/>
            <person name="Klenk H.-P."/>
            <person name="Chen F."/>
        </authorList>
    </citation>
    <scope>NUCLEOTIDE SEQUENCE [LARGE SCALE GENOMIC DNA]</scope>
    <source>
        <strain evidence="2">ATCC 33905 / DSM 74 / LMG 10896 / Claus 1</strain>
    </source>
</reference>
<accession>D2QT88</accession>
<dbReference type="KEGG" id="sli:Slin_6058"/>
<name>D2QT88_SPILD</name>
<sequence>MIVNQVDEFLFTEVRLHQAPSNSVQLKTFDKLNLT</sequence>
<gene>
    <name evidence="1" type="ordered locus">Slin_6058</name>
</gene>
<evidence type="ECO:0000313" key="2">
    <source>
        <dbReference type="Proteomes" id="UP000002028"/>
    </source>
</evidence>
<dbReference type="STRING" id="504472.Slin_6058"/>
<dbReference type="Proteomes" id="UP000002028">
    <property type="component" value="Chromosome"/>
</dbReference>
<dbReference type="EMBL" id="CP001769">
    <property type="protein sequence ID" value="ADB42020.1"/>
    <property type="molecule type" value="Genomic_DNA"/>
</dbReference>